<keyword evidence="1" id="KW-1133">Transmembrane helix</keyword>
<protein>
    <recommendedName>
        <fullName evidence="4">Zinc-finger domain-containing protein</fullName>
    </recommendedName>
</protein>
<feature type="transmembrane region" description="Helical" evidence="1">
    <location>
        <begin position="147"/>
        <end position="164"/>
    </location>
</feature>
<gene>
    <name evidence="2" type="ORF">CEE37_09600</name>
</gene>
<organism evidence="2 3">
    <name type="scientific">candidate division LCP-89 bacterium B3_LCP</name>
    <dbReference type="NCBI Taxonomy" id="2012998"/>
    <lineage>
        <taxon>Bacteria</taxon>
        <taxon>Pseudomonadati</taxon>
        <taxon>Bacteria division LCP-89</taxon>
    </lineage>
</organism>
<evidence type="ECO:0000256" key="1">
    <source>
        <dbReference type="SAM" id="Phobius"/>
    </source>
</evidence>
<evidence type="ECO:0000313" key="2">
    <source>
        <dbReference type="EMBL" id="TKJ39980.1"/>
    </source>
</evidence>
<reference evidence="2 3" key="1">
    <citation type="submission" date="2017-06" db="EMBL/GenBank/DDBJ databases">
        <title>Novel microbial phyla capable of carbon fixation and sulfur reduction in deep-sea sediments.</title>
        <authorList>
            <person name="Huang J."/>
            <person name="Baker B."/>
            <person name="Wang Y."/>
        </authorList>
    </citation>
    <scope>NUCLEOTIDE SEQUENCE [LARGE SCALE GENOMIC DNA]</scope>
    <source>
        <strain evidence="2">B3_LCP</strain>
    </source>
</reference>
<keyword evidence="1" id="KW-0472">Membrane</keyword>
<dbReference type="EMBL" id="NJBN01000006">
    <property type="protein sequence ID" value="TKJ39980.1"/>
    <property type="molecule type" value="Genomic_DNA"/>
</dbReference>
<evidence type="ECO:0000313" key="3">
    <source>
        <dbReference type="Proteomes" id="UP000319619"/>
    </source>
</evidence>
<dbReference type="AlphaFoldDB" id="A0A532UYG8"/>
<feature type="transmembrane region" description="Helical" evidence="1">
    <location>
        <begin position="84"/>
        <end position="103"/>
    </location>
</feature>
<proteinExistence type="predicted"/>
<evidence type="ECO:0008006" key="4">
    <source>
        <dbReference type="Google" id="ProtNLM"/>
    </source>
</evidence>
<dbReference type="InterPro" id="IPR041916">
    <property type="entry name" value="Anti_sigma_zinc_sf"/>
</dbReference>
<name>A0A532UYG8_UNCL8</name>
<sequence length="172" mass="19279">MECPAIEIFEDYLHGELKITQRTDFEEHIGSCQSCRTVLERENRIDELFQLHTLQRAPAGFIARLTPKLTPVTSQRSLPDWLQALALGLIIVFAGFSLGKWATPFLKDVLLKLSKFGSDKDVLGSFKEIEIFSKSGGALEILSGNEIMALNLFIAGVIFCWGLWQMVKAFKG</sequence>
<accession>A0A532UYG8</accession>
<dbReference type="Gene3D" id="1.10.10.1320">
    <property type="entry name" value="Anti-sigma factor, zinc-finger domain"/>
    <property type="match status" value="1"/>
</dbReference>
<comment type="caution">
    <text evidence="2">The sequence shown here is derived from an EMBL/GenBank/DDBJ whole genome shotgun (WGS) entry which is preliminary data.</text>
</comment>
<dbReference type="Proteomes" id="UP000319619">
    <property type="component" value="Unassembled WGS sequence"/>
</dbReference>
<keyword evidence="1" id="KW-0812">Transmembrane</keyword>